<evidence type="ECO:0000313" key="1">
    <source>
        <dbReference type="EMBL" id="MBA4453921.1"/>
    </source>
</evidence>
<reference evidence="1 2" key="1">
    <citation type="journal article" date="2020" name="Appl. Environ. Microbiol.">
        <title>Genomic Characteristics of a Novel Species of Ammonia-Oxidizing Archaea from the Jiulong River Estuary.</title>
        <authorList>
            <person name="Zou D."/>
            <person name="Wan R."/>
            <person name="Han L."/>
            <person name="Xu M.N."/>
            <person name="Liu Y."/>
            <person name="Liu H."/>
            <person name="Kao S.J."/>
            <person name="Li M."/>
        </authorList>
    </citation>
    <scope>NUCLEOTIDE SEQUENCE [LARGE SCALE GENOMIC DNA]</scope>
    <source>
        <strain evidence="1">W2bin3</strain>
    </source>
</reference>
<comment type="caution">
    <text evidence="1">The sequence shown here is derived from an EMBL/GenBank/DDBJ whole genome shotgun (WGS) entry which is preliminary data.</text>
</comment>
<name>A0AC60W2Y5_9ARCH</name>
<protein>
    <submittedName>
        <fullName evidence="1">Uncharacterized protein</fullName>
    </submittedName>
</protein>
<proteinExistence type="predicted"/>
<evidence type="ECO:0000313" key="2">
    <source>
        <dbReference type="Proteomes" id="UP000526786"/>
    </source>
</evidence>
<dbReference type="Proteomes" id="UP000526786">
    <property type="component" value="Unassembled WGS sequence"/>
</dbReference>
<organism evidence="1 2">
    <name type="scientific">Candidatus Nitrosomaritimum aestuariumsis</name>
    <dbReference type="NCBI Taxonomy" id="3342354"/>
    <lineage>
        <taxon>Archaea</taxon>
        <taxon>Nitrososphaerota</taxon>
        <taxon>Nitrososphaeria</taxon>
        <taxon>Nitrosopumilales</taxon>
        <taxon>Nitrosopumilaceae</taxon>
        <taxon>Candidatus Nitrosomaritimum</taxon>
    </lineage>
</organism>
<dbReference type="EMBL" id="JACENC010000125">
    <property type="protein sequence ID" value="MBA4453921.1"/>
    <property type="molecule type" value="Genomic_DNA"/>
</dbReference>
<gene>
    <name evidence="1" type="ORF">H2B05_03145</name>
</gene>
<sequence>MQKQSSWNKMVHAPFKKVVAFDLLCILMGVPIGAGIATAFLTGDIYKILPGG</sequence>
<accession>A0AC60W2Y5</accession>